<dbReference type="Pfam" id="PF07690">
    <property type="entry name" value="MFS_1"/>
    <property type="match status" value="1"/>
</dbReference>
<evidence type="ECO:0000256" key="4">
    <source>
        <dbReference type="ARBA" id="ARBA00022692"/>
    </source>
</evidence>
<feature type="transmembrane region" description="Helical" evidence="9">
    <location>
        <begin position="185"/>
        <end position="203"/>
    </location>
</feature>
<feature type="transmembrane region" description="Helical" evidence="9">
    <location>
        <begin position="145"/>
        <end position="165"/>
    </location>
</feature>
<evidence type="ECO:0000256" key="3">
    <source>
        <dbReference type="ARBA" id="ARBA00022448"/>
    </source>
</evidence>
<evidence type="ECO:0000256" key="1">
    <source>
        <dbReference type="ARBA" id="ARBA00004141"/>
    </source>
</evidence>
<feature type="transmembrane region" description="Helical" evidence="9">
    <location>
        <begin position="298"/>
        <end position="319"/>
    </location>
</feature>
<dbReference type="InterPro" id="IPR036259">
    <property type="entry name" value="MFS_trans_sf"/>
</dbReference>
<dbReference type="PROSITE" id="PS00216">
    <property type="entry name" value="SUGAR_TRANSPORT_1"/>
    <property type="match status" value="1"/>
</dbReference>
<dbReference type="CDD" id="cd17341">
    <property type="entry name" value="MFS_NRT2_like"/>
    <property type="match status" value="1"/>
</dbReference>
<dbReference type="GO" id="GO:0009705">
    <property type="term" value="C:plant-type vacuole membrane"/>
    <property type="evidence" value="ECO:0000318"/>
    <property type="project" value="GO_Central"/>
</dbReference>
<feature type="transmembrane region" description="Helical" evidence="9">
    <location>
        <begin position="340"/>
        <end position="360"/>
    </location>
</feature>
<keyword evidence="6" id="KW-0534">Nitrate assimilation</keyword>
<gene>
    <name evidence="11" type="ORF">MIMGU_mgv1a005636mg</name>
</gene>
<keyword evidence="4 9" id="KW-0812">Transmembrane</keyword>
<feature type="transmembrane region" description="Helical" evidence="9">
    <location>
        <begin position="431"/>
        <end position="451"/>
    </location>
</feature>
<protein>
    <recommendedName>
        <fullName evidence="10">Major facilitator superfamily (MFS) profile domain-containing protein</fullName>
    </recommendedName>
</protein>
<proteinExistence type="inferred from homology"/>
<dbReference type="GO" id="GO:0042128">
    <property type="term" value="P:nitrate assimilation"/>
    <property type="evidence" value="ECO:0007669"/>
    <property type="project" value="UniProtKB-KW"/>
</dbReference>
<evidence type="ECO:0000256" key="5">
    <source>
        <dbReference type="ARBA" id="ARBA00022989"/>
    </source>
</evidence>
<keyword evidence="5 9" id="KW-1133">Transmembrane helix</keyword>
<dbReference type="InterPro" id="IPR011701">
    <property type="entry name" value="MFS"/>
</dbReference>
<dbReference type="SUPFAM" id="SSF103473">
    <property type="entry name" value="MFS general substrate transporter"/>
    <property type="match status" value="1"/>
</dbReference>
<feature type="transmembrane region" description="Helical" evidence="9">
    <location>
        <begin position="57"/>
        <end position="76"/>
    </location>
</feature>
<dbReference type="PROSITE" id="PS50850">
    <property type="entry name" value="MFS"/>
    <property type="match status" value="1"/>
</dbReference>
<dbReference type="AlphaFoldDB" id="A0A022Q4X2"/>
<evidence type="ECO:0000256" key="9">
    <source>
        <dbReference type="SAM" id="Phobius"/>
    </source>
</evidence>
<evidence type="ECO:0000256" key="8">
    <source>
        <dbReference type="ARBA" id="ARBA00044504"/>
    </source>
</evidence>
<feature type="transmembrane region" description="Helical" evidence="9">
    <location>
        <begin position="119"/>
        <end position="138"/>
    </location>
</feature>
<reference evidence="11 12" key="1">
    <citation type="journal article" date="2013" name="Proc. Natl. Acad. Sci. U.S.A.">
        <title>Fine-scale variation in meiotic recombination in Mimulus inferred from population shotgun sequencing.</title>
        <authorList>
            <person name="Hellsten U."/>
            <person name="Wright K.M."/>
            <person name="Jenkins J."/>
            <person name="Shu S."/>
            <person name="Yuan Y."/>
            <person name="Wessler S.R."/>
            <person name="Schmutz J."/>
            <person name="Willis J.H."/>
            <person name="Rokhsar D.S."/>
        </authorList>
    </citation>
    <scope>NUCLEOTIDE SEQUENCE [LARGE SCALE GENOMIC DNA]</scope>
    <source>
        <strain evidence="12">cv. DUN x IM62</strain>
    </source>
</reference>
<evidence type="ECO:0000256" key="6">
    <source>
        <dbReference type="ARBA" id="ARBA00023063"/>
    </source>
</evidence>
<dbReference type="GO" id="GO:0015112">
    <property type="term" value="F:nitrate transmembrane transporter activity"/>
    <property type="evidence" value="ECO:0000318"/>
    <property type="project" value="GO_Central"/>
</dbReference>
<accession>A0A022Q4X2</accession>
<dbReference type="STRING" id="4155.A0A022Q4X2"/>
<dbReference type="InterPro" id="IPR005829">
    <property type="entry name" value="Sugar_transporter_CS"/>
</dbReference>
<feature type="domain" description="Major facilitator superfamily (MFS) profile" evidence="10">
    <location>
        <begin position="54"/>
        <end position="454"/>
    </location>
</feature>
<evidence type="ECO:0000256" key="2">
    <source>
        <dbReference type="ARBA" id="ARBA00008432"/>
    </source>
</evidence>
<evidence type="ECO:0000256" key="7">
    <source>
        <dbReference type="ARBA" id="ARBA00023136"/>
    </source>
</evidence>
<evidence type="ECO:0000259" key="10">
    <source>
        <dbReference type="PROSITE" id="PS50850"/>
    </source>
</evidence>
<dbReference type="GO" id="GO:0015706">
    <property type="term" value="P:nitrate transmembrane transport"/>
    <property type="evidence" value="ECO:0000318"/>
    <property type="project" value="GO_Central"/>
</dbReference>
<dbReference type="InterPro" id="IPR020846">
    <property type="entry name" value="MFS_dom"/>
</dbReference>
<keyword evidence="3" id="KW-0813">Transport</keyword>
<sequence length="476" mass="51001">MNSATEQQASKTTDQTTFPLQVDSEHKATVFRPFSISPPHMRAFHHYNILGLLRLHLAWISLFACFFSTFSIPSLLPAIRQDLHLTAADVGTAGAASFCGSIFSRLAMGPACDMFGPRAASAAVSLLTAPAVLAVSFASTAKSFILVRFLIGISLANFVSCQFWMASMFSGEVVGAASGVASGWASAGSGLTQLVMPSVYYFLTHIVKFKHSFAWRAAFTVPALLQILTALAVLAYGQDLPDGKYKRIPNNTNKNYFSILFNGLKNYRGWVLGLTYGFCFGVELTTDNIIAQYFYDRFGVGMEAAGAIAASFGFANIVTRPAGGVVSDAMGRRYGMRGRLWSLWAAQTVAAVLCVGLGRIESLWGSVLVMCCFSVFVQAASGLTFGVVPFVSKRSLGVISGMTGSGGTLGAVVTQLLLFSGSNNNVSTQKSISLMGILMFLSTLPLTLLYFPHSGGMFCGPSHHPNSEQDYYNLLS</sequence>
<comment type="similarity">
    <text evidence="2">Belongs to the major facilitator superfamily. Nitrate/nitrite porter (TC 2.A.1.8) family.</text>
</comment>
<comment type="similarity">
    <text evidence="8">Belongs to the major facilitator superfamily. Phosphate:H(+) symporter (TC 2.A.1.9) family.</text>
</comment>
<dbReference type="EMBL" id="KI632197">
    <property type="protein sequence ID" value="EYU22674.1"/>
    <property type="molecule type" value="Genomic_DNA"/>
</dbReference>
<evidence type="ECO:0000313" key="12">
    <source>
        <dbReference type="Proteomes" id="UP000030748"/>
    </source>
</evidence>
<dbReference type="FunFam" id="1.20.1250.20:FF:000053">
    <property type="entry name" value="Nitrate transporter 2.1"/>
    <property type="match status" value="1"/>
</dbReference>
<dbReference type="InterPro" id="IPR044772">
    <property type="entry name" value="NO3_transporter"/>
</dbReference>
<feature type="transmembrane region" description="Helical" evidence="9">
    <location>
        <begin position="215"/>
        <end position="237"/>
    </location>
</feature>
<keyword evidence="12" id="KW-1185">Reference proteome</keyword>
<feature type="transmembrane region" description="Helical" evidence="9">
    <location>
        <begin position="398"/>
        <end position="419"/>
    </location>
</feature>
<dbReference type="PANTHER" id="PTHR23515">
    <property type="entry name" value="HIGH-AFFINITY NITRATE TRANSPORTER 2.3"/>
    <property type="match status" value="1"/>
</dbReference>
<comment type="subcellular location">
    <subcellularLocation>
        <location evidence="1">Membrane</location>
        <topology evidence="1">Multi-pass membrane protein</topology>
    </subcellularLocation>
</comment>
<feature type="transmembrane region" description="Helical" evidence="9">
    <location>
        <begin position="366"/>
        <end position="391"/>
    </location>
</feature>
<dbReference type="Gene3D" id="1.20.1250.20">
    <property type="entry name" value="MFS general substrate transporter like domains"/>
    <property type="match status" value="2"/>
</dbReference>
<keyword evidence="7 9" id="KW-0472">Membrane</keyword>
<name>A0A022Q4X2_ERYGU</name>
<evidence type="ECO:0000313" key="11">
    <source>
        <dbReference type="EMBL" id="EYU22674.1"/>
    </source>
</evidence>
<organism evidence="11 12">
    <name type="scientific">Erythranthe guttata</name>
    <name type="common">Yellow monkey flower</name>
    <name type="synonym">Mimulus guttatus</name>
    <dbReference type="NCBI Taxonomy" id="4155"/>
    <lineage>
        <taxon>Eukaryota</taxon>
        <taxon>Viridiplantae</taxon>
        <taxon>Streptophyta</taxon>
        <taxon>Embryophyta</taxon>
        <taxon>Tracheophyta</taxon>
        <taxon>Spermatophyta</taxon>
        <taxon>Magnoliopsida</taxon>
        <taxon>eudicotyledons</taxon>
        <taxon>Gunneridae</taxon>
        <taxon>Pentapetalae</taxon>
        <taxon>asterids</taxon>
        <taxon>lamiids</taxon>
        <taxon>Lamiales</taxon>
        <taxon>Phrymaceae</taxon>
        <taxon>Erythranthe</taxon>
    </lineage>
</organism>
<dbReference type="Proteomes" id="UP000030748">
    <property type="component" value="Unassembled WGS sequence"/>
</dbReference>